<sequence>MELKKRNEDRNDQNHNVSVGVRLVLFQLESGCPTQISTNVEFPSFPALVTGDFKGIQNSRTDRGGLSPALNLFTCRFWIAFEREKVSS</sequence>
<dbReference type="AlphaFoldDB" id="A0A915KAN4"/>
<organism evidence="1 2">
    <name type="scientific">Romanomermis culicivorax</name>
    <name type="common">Nematode worm</name>
    <dbReference type="NCBI Taxonomy" id="13658"/>
    <lineage>
        <taxon>Eukaryota</taxon>
        <taxon>Metazoa</taxon>
        <taxon>Ecdysozoa</taxon>
        <taxon>Nematoda</taxon>
        <taxon>Enoplea</taxon>
        <taxon>Dorylaimia</taxon>
        <taxon>Mermithida</taxon>
        <taxon>Mermithoidea</taxon>
        <taxon>Mermithidae</taxon>
        <taxon>Romanomermis</taxon>
    </lineage>
</organism>
<protein>
    <submittedName>
        <fullName evidence="2">Uncharacterized protein</fullName>
    </submittedName>
</protein>
<name>A0A915KAN4_ROMCU</name>
<keyword evidence="1" id="KW-1185">Reference proteome</keyword>
<evidence type="ECO:0000313" key="1">
    <source>
        <dbReference type="Proteomes" id="UP000887565"/>
    </source>
</evidence>
<reference evidence="2" key="1">
    <citation type="submission" date="2022-11" db="UniProtKB">
        <authorList>
            <consortium name="WormBaseParasite"/>
        </authorList>
    </citation>
    <scope>IDENTIFICATION</scope>
</reference>
<proteinExistence type="predicted"/>
<dbReference type="Proteomes" id="UP000887565">
    <property type="component" value="Unplaced"/>
</dbReference>
<accession>A0A915KAN4</accession>
<evidence type="ECO:0000313" key="2">
    <source>
        <dbReference type="WBParaSite" id="nRc.2.0.1.t35420-RA"/>
    </source>
</evidence>
<dbReference type="WBParaSite" id="nRc.2.0.1.t35420-RA">
    <property type="protein sequence ID" value="nRc.2.0.1.t35420-RA"/>
    <property type="gene ID" value="nRc.2.0.1.g35420"/>
</dbReference>